<reference evidence="3" key="2">
    <citation type="submission" date="2015-07" db="EMBL/GenBank/DDBJ databases">
        <title>Contrasting host-pathogen interactions and genome evolution in two generalist and specialist microsporidian pathogens of mosquitoes.</title>
        <authorList>
            <consortium name="The Broad Institute Genomics Platform"/>
            <consortium name="The Broad Institute Genome Sequencing Center for Infectious Disease"/>
            <person name="Cuomo C.A."/>
            <person name="Sanscrainte N.D."/>
            <person name="Goldberg J.M."/>
            <person name="Heiman D."/>
            <person name="Young S."/>
            <person name="Zeng Q."/>
            <person name="Becnel J.J."/>
            <person name="Birren B.W."/>
        </authorList>
    </citation>
    <scope>NUCLEOTIDE SEQUENCE [LARGE SCALE GENOMIC DNA]</scope>
    <source>
        <strain evidence="3">USNM 41457</strain>
    </source>
</reference>
<dbReference type="AlphaFoldDB" id="J9D6N2"/>
<evidence type="ECO:0000313" key="3">
    <source>
        <dbReference type="Proteomes" id="UP000003163"/>
    </source>
</evidence>
<sequence length="360" mass="42382">MEFLWLLIYFINTGVLCTMNTDTNNECFYRNNHETFFMPNPQKTLVKVEKIVFISEILKNKHSENKLSKFGCLFNFLIDKFVGAFYSSLMALNTFNYTLTNPLVNSENDKFILCNFINYNIELLTSFIILNIFVKEENFLEKISNEYSNNATNDFMIYNCIMIIFENFFPEIRPFENNKEYLEKVLENIHTKPSNLQLETVVKNKNAPNGLNVSLESDINKTLTNKKMFVQENDEINLKILNELYQLLLKTEHENKFNISQVNYYTFNIQVETHNGIYIGPINIEVVNIACQKYLSEYKNKILKTVDNIKFKNESRNNACILCKTFYLLLFFVDALSEQIFDIELLYDIASLNCENSFLR</sequence>
<accession>J9D6N2</accession>
<dbReference type="Proteomes" id="UP000003163">
    <property type="component" value="Unassembled WGS sequence"/>
</dbReference>
<gene>
    <name evidence="2" type="ORF">EDEG_02479</name>
</gene>
<protein>
    <submittedName>
        <fullName evidence="2">Uncharacterized protein</fullName>
    </submittedName>
</protein>
<keyword evidence="1" id="KW-0732">Signal</keyword>
<feature type="signal peptide" evidence="1">
    <location>
        <begin position="1"/>
        <end position="17"/>
    </location>
</feature>
<comment type="caution">
    <text evidence="2">The sequence shown here is derived from an EMBL/GenBank/DDBJ whole genome shotgun (WGS) entry which is preliminary data.</text>
</comment>
<feature type="chain" id="PRO_5003821377" evidence="1">
    <location>
        <begin position="18"/>
        <end position="360"/>
    </location>
</feature>
<name>J9D6N2_EDHAE</name>
<proteinExistence type="predicted"/>
<evidence type="ECO:0000313" key="2">
    <source>
        <dbReference type="EMBL" id="EJW03174.1"/>
    </source>
</evidence>
<dbReference type="HOGENOM" id="CLU_769521_0_0_1"/>
<evidence type="ECO:0000256" key="1">
    <source>
        <dbReference type="SAM" id="SignalP"/>
    </source>
</evidence>
<dbReference type="EMBL" id="AFBI03000044">
    <property type="protein sequence ID" value="EJW03174.1"/>
    <property type="molecule type" value="Genomic_DNA"/>
</dbReference>
<reference evidence="2 3" key="1">
    <citation type="submission" date="2011-08" db="EMBL/GenBank/DDBJ databases">
        <authorList>
            <person name="Liu Z.J."/>
            <person name="Shi F.L."/>
            <person name="Lu J.Q."/>
            <person name="Li M."/>
            <person name="Wang Z.L."/>
        </authorList>
    </citation>
    <scope>NUCLEOTIDE SEQUENCE [LARGE SCALE GENOMIC DNA]</scope>
    <source>
        <strain evidence="2 3">USNM 41457</strain>
    </source>
</reference>
<organism evidence="2 3">
    <name type="scientific">Edhazardia aedis (strain USNM 41457)</name>
    <name type="common">Microsporidian parasite</name>
    <dbReference type="NCBI Taxonomy" id="1003232"/>
    <lineage>
        <taxon>Eukaryota</taxon>
        <taxon>Fungi</taxon>
        <taxon>Fungi incertae sedis</taxon>
        <taxon>Microsporidia</taxon>
        <taxon>Edhazardia</taxon>
    </lineage>
</organism>
<dbReference type="InParanoid" id="J9D6N2"/>
<keyword evidence="3" id="KW-1185">Reference proteome</keyword>
<dbReference type="VEuPathDB" id="MicrosporidiaDB:EDEG_02479"/>